<protein>
    <submittedName>
        <fullName evidence="8">Glycosyltransferase</fullName>
        <ecNumber evidence="8">2.4.-.-</ecNumber>
    </submittedName>
</protein>
<dbReference type="Gene3D" id="3.90.550.10">
    <property type="entry name" value="Spore Coat Polysaccharide Biosynthesis Protein SpsA, Chain A"/>
    <property type="match status" value="1"/>
</dbReference>
<dbReference type="RefSeq" id="WP_378797894.1">
    <property type="nucleotide sequence ID" value="NZ_JBHUER010000003.1"/>
</dbReference>
<dbReference type="EMBL" id="JBHUER010000003">
    <property type="protein sequence ID" value="MFD1702520.1"/>
    <property type="molecule type" value="Genomic_DNA"/>
</dbReference>
<dbReference type="Pfam" id="PF13641">
    <property type="entry name" value="Glyco_tranf_2_3"/>
    <property type="match status" value="1"/>
</dbReference>
<evidence type="ECO:0000256" key="6">
    <source>
        <dbReference type="ARBA" id="ARBA00023136"/>
    </source>
</evidence>
<gene>
    <name evidence="8" type="ORF">ACFSCV_05810</name>
</gene>
<accession>A0ABW4K8W9</accession>
<keyword evidence="5 7" id="KW-1133">Transmembrane helix</keyword>
<proteinExistence type="predicted"/>
<evidence type="ECO:0000313" key="8">
    <source>
        <dbReference type="EMBL" id="MFD1702520.1"/>
    </source>
</evidence>
<dbReference type="InterPro" id="IPR050321">
    <property type="entry name" value="Glycosyltr_2/OpgH_subfam"/>
</dbReference>
<keyword evidence="6 7" id="KW-0472">Membrane</keyword>
<dbReference type="PANTHER" id="PTHR43867">
    <property type="entry name" value="CELLULOSE SYNTHASE CATALYTIC SUBUNIT A [UDP-FORMING]"/>
    <property type="match status" value="1"/>
</dbReference>
<organism evidence="8 9">
    <name type="scientific">Methylopila henanensis</name>
    <dbReference type="NCBI Taxonomy" id="873516"/>
    <lineage>
        <taxon>Bacteria</taxon>
        <taxon>Pseudomonadati</taxon>
        <taxon>Pseudomonadota</taxon>
        <taxon>Alphaproteobacteria</taxon>
        <taxon>Hyphomicrobiales</taxon>
        <taxon>Methylopilaceae</taxon>
        <taxon>Methylopila</taxon>
    </lineage>
</organism>
<dbReference type="EC" id="2.4.-.-" evidence="8"/>
<feature type="transmembrane region" description="Helical" evidence="7">
    <location>
        <begin position="556"/>
        <end position="574"/>
    </location>
</feature>
<evidence type="ECO:0000256" key="1">
    <source>
        <dbReference type="ARBA" id="ARBA00004141"/>
    </source>
</evidence>
<feature type="transmembrane region" description="Helical" evidence="7">
    <location>
        <begin position="522"/>
        <end position="544"/>
    </location>
</feature>
<evidence type="ECO:0000256" key="3">
    <source>
        <dbReference type="ARBA" id="ARBA00022679"/>
    </source>
</evidence>
<keyword evidence="4 7" id="KW-0812">Transmembrane</keyword>
<sequence length="600" mass="63461">MAAEGFPLQPLIDAAREASRLRAAPFDVLMAAGGFPEYELVAALARAIGLEALGSDAPAGDPIDADQFALACRTGVMRFDADGRARLLVAARGPAIGRLASFRRGRPADGRRVAIAGPRAFADIAVRRAGSALADRASLGPGAIAPELTAAVSMPVFDQPRREVALAAAAVGVAAAFAFDMVFFALAAIAGLLFFAMNLFRFLLAMTPATDDVALPRGDDGDLPIYTVLVGLAFEGAVVPGLLDALETLDYPAAKLDIKLLIEEGDHDTLGALARRPPRAGIEVLTLPPGGPKTKPRALNAGLLAARGTLLTVFDAEDRPEPDQLRRALEVFRRNRPDLACVQARLAIDNLDDGWLARQFGVEYAALFDVSVPALATLGMPIPLGGTSNHFRTSALRMVGGWDASNVTEDADLGLRLSRLGWRTTTVRSTTWEEATTSLWPWLKQRTRWMKGFMVTAVVHGRSGVDLASRLGPARFVSASMAVAGVALTALAYPVVVVGLLIGGLTGSLFAVSGGLTEAAFVGVHVANLIVGYATGLACGWMGVDRRGPARLALDLFTMPIYWLLVGVAAWRALGQIVYGSSTRWEKTVHGVSSRRRTPT</sequence>
<feature type="transmembrane region" description="Helical" evidence="7">
    <location>
        <begin position="164"/>
        <end position="197"/>
    </location>
</feature>
<comment type="subcellular location">
    <subcellularLocation>
        <location evidence="1">Membrane</location>
        <topology evidence="1">Multi-pass membrane protein</topology>
    </subcellularLocation>
</comment>
<keyword evidence="3 8" id="KW-0808">Transferase</keyword>
<dbReference type="SUPFAM" id="SSF53448">
    <property type="entry name" value="Nucleotide-diphospho-sugar transferases"/>
    <property type="match status" value="1"/>
</dbReference>
<keyword evidence="9" id="KW-1185">Reference proteome</keyword>
<reference evidence="9" key="1">
    <citation type="journal article" date="2019" name="Int. J. Syst. Evol. Microbiol.">
        <title>The Global Catalogue of Microorganisms (GCM) 10K type strain sequencing project: providing services to taxonomists for standard genome sequencing and annotation.</title>
        <authorList>
            <consortium name="The Broad Institute Genomics Platform"/>
            <consortium name="The Broad Institute Genome Sequencing Center for Infectious Disease"/>
            <person name="Wu L."/>
            <person name="Ma J."/>
        </authorList>
    </citation>
    <scope>NUCLEOTIDE SEQUENCE [LARGE SCALE GENOMIC DNA]</scope>
    <source>
        <strain evidence="9">KCTC 23707</strain>
    </source>
</reference>
<evidence type="ECO:0000256" key="2">
    <source>
        <dbReference type="ARBA" id="ARBA00022676"/>
    </source>
</evidence>
<evidence type="ECO:0000256" key="4">
    <source>
        <dbReference type="ARBA" id="ARBA00022692"/>
    </source>
</evidence>
<keyword evidence="2 8" id="KW-0328">Glycosyltransferase</keyword>
<dbReference type="PANTHER" id="PTHR43867:SF2">
    <property type="entry name" value="CELLULOSE SYNTHASE CATALYTIC SUBUNIT A [UDP-FORMING]"/>
    <property type="match status" value="1"/>
</dbReference>
<comment type="caution">
    <text evidence="8">The sequence shown here is derived from an EMBL/GenBank/DDBJ whole genome shotgun (WGS) entry which is preliminary data.</text>
</comment>
<evidence type="ECO:0000256" key="7">
    <source>
        <dbReference type="SAM" id="Phobius"/>
    </source>
</evidence>
<dbReference type="InterPro" id="IPR029044">
    <property type="entry name" value="Nucleotide-diphossugar_trans"/>
</dbReference>
<feature type="transmembrane region" description="Helical" evidence="7">
    <location>
        <begin position="476"/>
        <end position="502"/>
    </location>
</feature>
<dbReference type="Proteomes" id="UP001597308">
    <property type="component" value="Unassembled WGS sequence"/>
</dbReference>
<evidence type="ECO:0000313" key="9">
    <source>
        <dbReference type="Proteomes" id="UP001597308"/>
    </source>
</evidence>
<evidence type="ECO:0000256" key="5">
    <source>
        <dbReference type="ARBA" id="ARBA00022989"/>
    </source>
</evidence>
<dbReference type="GO" id="GO:0016757">
    <property type="term" value="F:glycosyltransferase activity"/>
    <property type="evidence" value="ECO:0007669"/>
    <property type="project" value="UniProtKB-KW"/>
</dbReference>
<name>A0ABW4K8W9_9HYPH</name>